<evidence type="ECO:0008006" key="3">
    <source>
        <dbReference type="Google" id="ProtNLM"/>
    </source>
</evidence>
<keyword evidence="2" id="KW-1185">Reference proteome</keyword>
<dbReference type="SUPFAM" id="SSF55486">
    <property type="entry name" value="Metalloproteases ('zincins'), catalytic domain"/>
    <property type="match status" value="1"/>
</dbReference>
<gene>
    <name evidence="1" type="ORF">GL286_10220</name>
</gene>
<dbReference type="EMBL" id="WMIE01000004">
    <property type="protein sequence ID" value="MTH78104.1"/>
    <property type="molecule type" value="Genomic_DNA"/>
</dbReference>
<comment type="caution">
    <text evidence="1">The sequence shown here is derived from an EMBL/GenBank/DDBJ whole genome shotgun (WGS) entry which is preliminary data.</text>
</comment>
<reference evidence="1 2" key="1">
    <citation type="submission" date="2019-11" db="EMBL/GenBank/DDBJ databases">
        <authorList>
            <person name="Dong K."/>
        </authorList>
    </citation>
    <scope>NUCLEOTIDE SEQUENCE [LARGE SCALE GENOMIC DNA]</scope>
    <source>
        <strain evidence="1 2">NBRC 111993</strain>
    </source>
</reference>
<protein>
    <recommendedName>
        <fullName evidence="3">Peptidase M4 C-terminal domain-containing protein</fullName>
    </recommendedName>
</protein>
<dbReference type="AlphaFoldDB" id="A0A6L6JD75"/>
<organism evidence="1 2">
    <name type="scientific">Paracoccus aestuariivivens</name>
    <dbReference type="NCBI Taxonomy" id="1820333"/>
    <lineage>
        <taxon>Bacteria</taxon>
        <taxon>Pseudomonadati</taxon>
        <taxon>Pseudomonadota</taxon>
        <taxon>Alphaproteobacteria</taxon>
        <taxon>Rhodobacterales</taxon>
        <taxon>Paracoccaceae</taxon>
        <taxon>Paracoccus</taxon>
    </lineage>
</organism>
<accession>A0A6L6JD75</accession>
<dbReference type="OrthoDB" id="178184at2"/>
<name>A0A6L6JD75_9RHOB</name>
<evidence type="ECO:0000313" key="1">
    <source>
        <dbReference type="EMBL" id="MTH78104.1"/>
    </source>
</evidence>
<evidence type="ECO:0000313" key="2">
    <source>
        <dbReference type="Proteomes" id="UP000478183"/>
    </source>
</evidence>
<proteinExistence type="predicted"/>
<dbReference type="CDD" id="cd09598">
    <property type="entry name" value="M4_like"/>
    <property type="match status" value="1"/>
</dbReference>
<sequence>MGSSVEVGRRSDSSSVLGTRFLIYPQPPFVNGYDKPEMVWIGRSAGPILAGPSDDRMYIANPIDPKRPYGLPFLPPYLGPLRPPVRPGPDGHFDQILPGSPDFLSVHSYACCRRVLDICEGYVGRRIDWFFDDTFERLEIVPHIPDWDNAQSGYGFLELGDCVPPTPTSSFALNFDAIAHEMGHLILLSELGIPDGDGDDAEYFAYHESVADFLSLICLLHFDSATDKILRRTGGNLLIHNELDRFSELSDEKQLRSLNHTLRMSDVSNEVHDRSKPFSAALFDSLVEVYQTLLFERGIADLDPNQFEDLRLEMAPALIEQALRRSNPDYERRHFASKAALQDARDIIASSLVRSWPLIDPNTLTFTAAAEAFLSATYEGPARPYLAQIESCISWREIL</sequence>
<dbReference type="Proteomes" id="UP000478183">
    <property type="component" value="Unassembled WGS sequence"/>
</dbReference>